<feature type="domain" description="Deacetylase sirtuin-type" evidence="4">
    <location>
        <begin position="1"/>
        <end position="132"/>
    </location>
</feature>
<sequence>MLAGGRSMTVFTGAGCSVEPPSSIPDFRSPGGLWSRYDPAVYCEYNTFVGQPHLFWEMATELTRDIHAINGGTQEELLETGTVRHARPNAAHVAIADLERLGCVTACITQNIDGLHGKACFFPPPFPLSLHV</sequence>
<keyword evidence="6" id="KW-1185">Reference proteome</keyword>
<name>A0A0D3KFI3_EMIH1</name>
<comment type="caution">
    <text evidence="3">Lacks conserved residue(s) required for the propagation of feature annotation.</text>
</comment>
<dbReference type="KEGG" id="ehx:EMIHUDRAFT_374498"/>
<reference evidence="6" key="1">
    <citation type="journal article" date="2013" name="Nature">
        <title>Pan genome of the phytoplankton Emiliania underpins its global distribution.</title>
        <authorList>
            <person name="Read B.A."/>
            <person name="Kegel J."/>
            <person name="Klute M.J."/>
            <person name="Kuo A."/>
            <person name="Lefebvre S.C."/>
            <person name="Maumus F."/>
            <person name="Mayer C."/>
            <person name="Miller J."/>
            <person name="Monier A."/>
            <person name="Salamov A."/>
            <person name="Young J."/>
            <person name="Aguilar M."/>
            <person name="Claverie J.M."/>
            <person name="Frickenhaus S."/>
            <person name="Gonzalez K."/>
            <person name="Herman E.K."/>
            <person name="Lin Y.C."/>
            <person name="Napier J."/>
            <person name="Ogata H."/>
            <person name="Sarno A.F."/>
            <person name="Shmutz J."/>
            <person name="Schroeder D."/>
            <person name="de Vargas C."/>
            <person name="Verret F."/>
            <person name="von Dassow P."/>
            <person name="Valentin K."/>
            <person name="Van de Peer Y."/>
            <person name="Wheeler G."/>
            <person name="Dacks J.B."/>
            <person name="Delwiche C.F."/>
            <person name="Dyhrman S.T."/>
            <person name="Glockner G."/>
            <person name="John U."/>
            <person name="Richards T."/>
            <person name="Worden A.Z."/>
            <person name="Zhang X."/>
            <person name="Grigoriev I.V."/>
            <person name="Allen A.E."/>
            <person name="Bidle K."/>
            <person name="Borodovsky M."/>
            <person name="Bowler C."/>
            <person name="Brownlee C."/>
            <person name="Cock J.M."/>
            <person name="Elias M."/>
            <person name="Gladyshev V.N."/>
            <person name="Groth M."/>
            <person name="Guda C."/>
            <person name="Hadaegh A."/>
            <person name="Iglesias-Rodriguez M.D."/>
            <person name="Jenkins J."/>
            <person name="Jones B.M."/>
            <person name="Lawson T."/>
            <person name="Leese F."/>
            <person name="Lindquist E."/>
            <person name="Lobanov A."/>
            <person name="Lomsadze A."/>
            <person name="Malik S.B."/>
            <person name="Marsh M.E."/>
            <person name="Mackinder L."/>
            <person name="Mock T."/>
            <person name="Mueller-Roeber B."/>
            <person name="Pagarete A."/>
            <person name="Parker M."/>
            <person name="Probert I."/>
            <person name="Quesneville H."/>
            <person name="Raines C."/>
            <person name="Rensing S.A."/>
            <person name="Riano-Pachon D.M."/>
            <person name="Richier S."/>
            <person name="Rokitta S."/>
            <person name="Shiraiwa Y."/>
            <person name="Soanes D.M."/>
            <person name="van der Giezen M."/>
            <person name="Wahlund T.M."/>
            <person name="Williams B."/>
            <person name="Wilson W."/>
            <person name="Wolfe G."/>
            <person name="Wurch L.L."/>
        </authorList>
    </citation>
    <scope>NUCLEOTIDE SEQUENCE</scope>
</reference>
<dbReference type="GO" id="GO:0070403">
    <property type="term" value="F:NAD+ binding"/>
    <property type="evidence" value="ECO:0007669"/>
    <property type="project" value="InterPro"/>
</dbReference>
<evidence type="ECO:0000313" key="6">
    <source>
        <dbReference type="Proteomes" id="UP000013827"/>
    </source>
</evidence>
<dbReference type="HOGENOM" id="CLU_1922605_0_0_1"/>
<proteinExistence type="predicted"/>
<dbReference type="AlphaFoldDB" id="A0A0D3KFI3"/>
<dbReference type="STRING" id="2903.R1DG80"/>
<evidence type="ECO:0000256" key="1">
    <source>
        <dbReference type="ARBA" id="ARBA00022679"/>
    </source>
</evidence>
<organism evidence="5 6">
    <name type="scientific">Emiliania huxleyi (strain CCMP1516)</name>
    <dbReference type="NCBI Taxonomy" id="280463"/>
    <lineage>
        <taxon>Eukaryota</taxon>
        <taxon>Haptista</taxon>
        <taxon>Haptophyta</taxon>
        <taxon>Prymnesiophyceae</taxon>
        <taxon>Isochrysidales</taxon>
        <taxon>Noelaerhabdaceae</taxon>
        <taxon>Emiliania</taxon>
    </lineage>
</organism>
<dbReference type="GO" id="GO:0017136">
    <property type="term" value="F:histone deacetylase activity, NAD-dependent"/>
    <property type="evidence" value="ECO:0007669"/>
    <property type="project" value="TreeGrafter"/>
</dbReference>
<dbReference type="OMA" id="YNTFCES"/>
<evidence type="ECO:0000313" key="5">
    <source>
        <dbReference type="EnsemblProtists" id="EOD34518"/>
    </source>
</evidence>
<dbReference type="InterPro" id="IPR050134">
    <property type="entry name" value="NAD-dep_sirtuin_deacylases"/>
</dbReference>
<dbReference type="EnsemblProtists" id="EOD34518">
    <property type="protein sequence ID" value="EOD34518"/>
    <property type="gene ID" value="EMIHUDRAFT_363419"/>
</dbReference>
<dbReference type="GO" id="GO:0005634">
    <property type="term" value="C:nucleus"/>
    <property type="evidence" value="ECO:0007669"/>
    <property type="project" value="TreeGrafter"/>
</dbReference>
<evidence type="ECO:0000256" key="2">
    <source>
        <dbReference type="ARBA" id="ARBA00023027"/>
    </source>
</evidence>
<dbReference type="InterPro" id="IPR003000">
    <property type="entry name" value="Sirtuin"/>
</dbReference>
<dbReference type="RefSeq" id="XP_005759288.1">
    <property type="nucleotide sequence ID" value="XM_005759231.1"/>
</dbReference>
<dbReference type="Proteomes" id="UP000013827">
    <property type="component" value="Unassembled WGS sequence"/>
</dbReference>
<dbReference type="InterPro" id="IPR029035">
    <property type="entry name" value="DHS-like_NAD/FAD-binding_dom"/>
</dbReference>
<dbReference type="EnsemblProtists" id="EOD06859">
    <property type="protein sequence ID" value="EOD06859"/>
    <property type="gene ID" value="EMIHUDRAFT_374498"/>
</dbReference>
<reference evidence="5" key="2">
    <citation type="submission" date="2024-10" db="UniProtKB">
        <authorList>
            <consortium name="EnsemblProtists"/>
        </authorList>
    </citation>
    <scope>IDENTIFICATION</scope>
</reference>
<dbReference type="GeneID" id="17253010"/>
<dbReference type="InterPro" id="IPR026591">
    <property type="entry name" value="Sirtuin_cat_small_dom_sf"/>
</dbReference>
<dbReference type="GeneID" id="17279788"/>
<protein>
    <recommendedName>
        <fullName evidence="4">Deacetylase sirtuin-type domain-containing protein</fullName>
    </recommendedName>
</protein>
<keyword evidence="2" id="KW-0520">NAD</keyword>
<accession>A0A0D3KFI3</accession>
<dbReference type="Gene3D" id="3.30.1600.10">
    <property type="entry name" value="SIR2/SIRT2 'Small Domain"/>
    <property type="match status" value="1"/>
</dbReference>
<dbReference type="PANTHER" id="PTHR11085:SF10">
    <property type="entry name" value="NAD-DEPENDENT PROTEIN DEACYLASE SIRTUIN-5, MITOCHONDRIAL-RELATED"/>
    <property type="match status" value="1"/>
</dbReference>
<dbReference type="Pfam" id="PF02146">
    <property type="entry name" value="SIR2"/>
    <property type="match status" value="1"/>
</dbReference>
<evidence type="ECO:0000259" key="4">
    <source>
        <dbReference type="PROSITE" id="PS50305"/>
    </source>
</evidence>
<dbReference type="InterPro" id="IPR026590">
    <property type="entry name" value="Ssirtuin_cat_dom"/>
</dbReference>
<dbReference type="SUPFAM" id="SSF52467">
    <property type="entry name" value="DHS-like NAD/FAD-binding domain"/>
    <property type="match status" value="1"/>
</dbReference>
<dbReference type="KEGG" id="ehx:EMIHUDRAFT_363419"/>
<dbReference type="RefSeq" id="XP_005786947.1">
    <property type="nucleotide sequence ID" value="XM_005786890.1"/>
</dbReference>
<evidence type="ECO:0000256" key="3">
    <source>
        <dbReference type="PROSITE-ProRule" id="PRU00236"/>
    </source>
</evidence>
<dbReference type="PROSITE" id="PS50305">
    <property type="entry name" value="SIRTUIN"/>
    <property type="match status" value="1"/>
</dbReference>
<dbReference type="PANTHER" id="PTHR11085">
    <property type="entry name" value="NAD-DEPENDENT PROTEIN DEACYLASE SIRTUIN-5, MITOCHONDRIAL-RELATED"/>
    <property type="match status" value="1"/>
</dbReference>
<keyword evidence="1" id="KW-0808">Transferase</keyword>
<dbReference type="Gene3D" id="3.40.50.1220">
    <property type="entry name" value="TPP-binding domain"/>
    <property type="match status" value="1"/>
</dbReference>
<dbReference type="PaxDb" id="2903-EOD06859"/>